<keyword evidence="2" id="KW-1185">Reference proteome</keyword>
<dbReference type="PANTHER" id="PTHR42085:SF2">
    <property type="entry name" value="F-BOX DOMAIN-CONTAINING PROTEIN"/>
    <property type="match status" value="1"/>
</dbReference>
<comment type="caution">
    <text evidence="1">The sequence shown here is derived from an EMBL/GenBank/DDBJ whole genome shotgun (WGS) entry which is preliminary data.</text>
</comment>
<evidence type="ECO:0000313" key="2">
    <source>
        <dbReference type="Proteomes" id="UP001583177"/>
    </source>
</evidence>
<organism evidence="1 2">
    <name type="scientific">Diaporthe australafricana</name>
    <dbReference type="NCBI Taxonomy" id="127596"/>
    <lineage>
        <taxon>Eukaryota</taxon>
        <taxon>Fungi</taxon>
        <taxon>Dikarya</taxon>
        <taxon>Ascomycota</taxon>
        <taxon>Pezizomycotina</taxon>
        <taxon>Sordariomycetes</taxon>
        <taxon>Sordariomycetidae</taxon>
        <taxon>Diaporthales</taxon>
        <taxon>Diaporthaceae</taxon>
        <taxon>Diaporthe</taxon>
    </lineage>
</organism>
<proteinExistence type="predicted"/>
<reference evidence="1 2" key="1">
    <citation type="journal article" date="2024" name="IMA Fungus">
        <title>IMA Genome - F19 : A genome assembly and annotation guide to empower mycologists, including annotated draft genome sequences of Ceratocystis pirilliformis, Diaporthe australafricana, Fusarium ophioides, Paecilomyces lecythidis, and Sporothrix stenoceras.</title>
        <authorList>
            <person name="Aylward J."/>
            <person name="Wilson A.M."/>
            <person name="Visagie C.M."/>
            <person name="Spraker J."/>
            <person name="Barnes I."/>
            <person name="Buitendag C."/>
            <person name="Ceriani C."/>
            <person name="Del Mar Angel L."/>
            <person name="du Plessis D."/>
            <person name="Fuchs T."/>
            <person name="Gasser K."/>
            <person name="Kramer D."/>
            <person name="Li W."/>
            <person name="Munsamy K."/>
            <person name="Piso A."/>
            <person name="Price J.L."/>
            <person name="Sonnekus B."/>
            <person name="Thomas C."/>
            <person name="van der Nest A."/>
            <person name="van Dijk A."/>
            <person name="van Heerden A."/>
            <person name="van Vuuren N."/>
            <person name="Yilmaz N."/>
            <person name="Duong T.A."/>
            <person name="van der Merwe N.A."/>
            <person name="Wingfield M.J."/>
            <person name="Wingfield B.D."/>
        </authorList>
    </citation>
    <scope>NUCLEOTIDE SEQUENCE [LARGE SCALE GENOMIC DNA]</scope>
    <source>
        <strain evidence="1 2">CMW 18300</strain>
    </source>
</reference>
<dbReference type="EMBL" id="JAWRVE010000234">
    <property type="protein sequence ID" value="KAL1847799.1"/>
    <property type="molecule type" value="Genomic_DNA"/>
</dbReference>
<evidence type="ECO:0000313" key="1">
    <source>
        <dbReference type="EMBL" id="KAL1847799.1"/>
    </source>
</evidence>
<gene>
    <name evidence="1" type="ORF">Daus18300_013841</name>
</gene>
<dbReference type="Proteomes" id="UP001583177">
    <property type="component" value="Unassembled WGS sequence"/>
</dbReference>
<accession>A0ABR3VXK5</accession>
<dbReference type="PANTHER" id="PTHR42085">
    <property type="entry name" value="F-BOX DOMAIN-CONTAINING PROTEIN"/>
    <property type="match status" value="1"/>
</dbReference>
<sequence length="188" mass="21191">MESNLAQDATAEEDENTSRITLFLAVPAEIRNKIYRHALVQAERGQRPGDRICGLSQPALTRANKQIRSEALPIYYGQNFFQLNIASSMGECVPNDWSSFVRMFSVFKAGRTGGWGTGSLQFIQDIECRIDCPRISCRWTPTVTFKADSEPHGNSYTGPILEDASVGKKKNCQIPDVAYIYRDLEYHF</sequence>
<protein>
    <submittedName>
        <fullName evidence="1">Uncharacterized protein</fullName>
    </submittedName>
</protein>
<name>A0ABR3VXK5_9PEZI</name>
<dbReference type="InterPro" id="IPR038883">
    <property type="entry name" value="AN11006-like"/>
</dbReference>